<dbReference type="AlphaFoldDB" id="A0A9P9F4D3"/>
<dbReference type="Proteomes" id="UP000717696">
    <property type="component" value="Unassembled WGS sequence"/>
</dbReference>
<dbReference type="OrthoDB" id="5058708at2759"/>
<protein>
    <submittedName>
        <fullName evidence="1">Uncharacterized protein</fullName>
    </submittedName>
</protein>
<evidence type="ECO:0000313" key="2">
    <source>
        <dbReference type="Proteomes" id="UP000717696"/>
    </source>
</evidence>
<evidence type="ECO:0000313" key="1">
    <source>
        <dbReference type="EMBL" id="KAH7152001.1"/>
    </source>
</evidence>
<accession>A0A9P9F4D3</accession>
<dbReference type="EMBL" id="JAGMUU010000005">
    <property type="protein sequence ID" value="KAH7152001.1"/>
    <property type="molecule type" value="Genomic_DNA"/>
</dbReference>
<organism evidence="1 2">
    <name type="scientific">Dactylonectria estremocensis</name>
    <dbReference type="NCBI Taxonomy" id="1079267"/>
    <lineage>
        <taxon>Eukaryota</taxon>
        <taxon>Fungi</taxon>
        <taxon>Dikarya</taxon>
        <taxon>Ascomycota</taxon>
        <taxon>Pezizomycotina</taxon>
        <taxon>Sordariomycetes</taxon>
        <taxon>Hypocreomycetidae</taxon>
        <taxon>Hypocreales</taxon>
        <taxon>Nectriaceae</taxon>
        <taxon>Dactylonectria</taxon>
    </lineage>
</organism>
<sequence>MAEMPSSNPQTWALSVELIRHIGLLLLPEEPCVNSPVKSTVNFHSPDFAENNRTLNALTYTCRTTRGLLEPLLFRFIFMSNTADITHYFLLFARNPGLRSFTRHIACLSSLQWIDEEIPAESRAWKIWKARCGPDATGQDVLEDAGFQLDYDLATEGNPKVVTNITQSFYYDGFLRFMFCCVLLMLPETDTLFFHQELVIEGTESIGGMFEAMKEEGYSVTPRLRVMELGTHEADQTSDLMELFFGDNGLWTNLETLVLNNTDFDNEFFQILEDGLFKASMSVQELYIRGPGAVLDPEWEITAVEQWAMMNLDHPPPHTAFCHLHLLDIDFSPSAIRARDGSRSLKMFISTIGGAPETLRLTRHPFPTAALSQAIHTRLKVLVLNECTDMPEAMSDGQMRTAVAALTRRGKFCLPNLEWIEVNGFRKGREELGL</sequence>
<proteinExistence type="predicted"/>
<name>A0A9P9F4D3_9HYPO</name>
<keyword evidence="2" id="KW-1185">Reference proteome</keyword>
<comment type="caution">
    <text evidence="1">The sequence shown here is derived from an EMBL/GenBank/DDBJ whole genome shotgun (WGS) entry which is preliminary data.</text>
</comment>
<gene>
    <name evidence="1" type="ORF">B0J13DRAFT_673088</name>
</gene>
<reference evidence="1" key="1">
    <citation type="journal article" date="2021" name="Nat. Commun.">
        <title>Genetic determinants of endophytism in the Arabidopsis root mycobiome.</title>
        <authorList>
            <person name="Mesny F."/>
            <person name="Miyauchi S."/>
            <person name="Thiergart T."/>
            <person name="Pickel B."/>
            <person name="Atanasova L."/>
            <person name="Karlsson M."/>
            <person name="Huettel B."/>
            <person name="Barry K.W."/>
            <person name="Haridas S."/>
            <person name="Chen C."/>
            <person name="Bauer D."/>
            <person name="Andreopoulos W."/>
            <person name="Pangilinan J."/>
            <person name="LaButti K."/>
            <person name="Riley R."/>
            <person name="Lipzen A."/>
            <person name="Clum A."/>
            <person name="Drula E."/>
            <person name="Henrissat B."/>
            <person name="Kohler A."/>
            <person name="Grigoriev I.V."/>
            <person name="Martin F.M."/>
            <person name="Hacquard S."/>
        </authorList>
    </citation>
    <scope>NUCLEOTIDE SEQUENCE</scope>
    <source>
        <strain evidence="1">MPI-CAGE-AT-0021</strain>
    </source>
</reference>